<evidence type="ECO:0000259" key="1">
    <source>
        <dbReference type="PROSITE" id="PS51186"/>
    </source>
</evidence>
<protein>
    <submittedName>
        <fullName evidence="2">HAD-IIIC family phosphatase</fullName>
    </submittedName>
</protein>
<dbReference type="GO" id="GO:0016747">
    <property type="term" value="F:acyltransferase activity, transferring groups other than amino-acyl groups"/>
    <property type="evidence" value="ECO:0007669"/>
    <property type="project" value="InterPro"/>
</dbReference>
<accession>A0A8J7L6M0</accession>
<dbReference type="Proteomes" id="UP000599391">
    <property type="component" value="Unassembled WGS sequence"/>
</dbReference>
<sequence>MINIPNELVRQQSVEKQIIKCVVWDLDNTLWHGVLLEDKQVDLRGNIIDIIHTLDSRGILQSIASKNDYDIAMNKLVELGLQDYFLYPQINWNSKSSSLQEIAKIINIGLDAIAFIDDQLFELEEVKFSLPEISCINASELAKLLDMPAMNPRFITADSRQRRLMYLSDIQRQNAETEFVGTSEEFLATLQMSFTISTAQTEDLQRAEELTQRTNQLNTTGYTYSYDELNYFRQSAQHKLLIASLDDKYGSYGKIGLALIECQASLWTIKLLLMSCRVMSRGVGTIMLNHIMNLAKTNHARLCAEFLPNNRNRMMYVAYKFAGFKEIGKDGDLVILENDLTRIQSFPDYVKVEILH</sequence>
<dbReference type="SUPFAM" id="SSF56784">
    <property type="entry name" value="HAD-like"/>
    <property type="match status" value="1"/>
</dbReference>
<dbReference type="InterPro" id="IPR016181">
    <property type="entry name" value="Acyl_CoA_acyltransferase"/>
</dbReference>
<dbReference type="InterPro" id="IPR010037">
    <property type="entry name" value="FkbH_domain"/>
</dbReference>
<name>A0A8J7L6M0_9CYAN</name>
<dbReference type="AlphaFoldDB" id="A0A8J7L6M0"/>
<dbReference type="NCBIfam" id="TIGR01686">
    <property type="entry name" value="FkbH"/>
    <property type="match status" value="1"/>
</dbReference>
<gene>
    <name evidence="2" type="ORF">I8751_18175</name>
</gene>
<feature type="domain" description="N-acetyltransferase" evidence="1">
    <location>
        <begin position="194"/>
        <end position="341"/>
    </location>
</feature>
<dbReference type="InterPro" id="IPR023214">
    <property type="entry name" value="HAD_sf"/>
</dbReference>
<dbReference type="EMBL" id="JAECZB010000067">
    <property type="protein sequence ID" value="MBH8554257.1"/>
    <property type="molecule type" value="Genomic_DNA"/>
</dbReference>
<dbReference type="InterPro" id="IPR036412">
    <property type="entry name" value="HAD-like_sf"/>
</dbReference>
<reference evidence="2 3" key="1">
    <citation type="journal article" date="2021" name="Int. J. Syst. Evol. Microbiol.">
        <title>Amazonocrinis nigriterrae gen. nov., sp. nov., Atlanticothrix silvestris gen. nov., sp. nov. and Dendronalium phyllosphericum gen. nov., sp. nov., nostocacean cyanobacteria from Brazilian environments.</title>
        <authorList>
            <person name="Alvarenga D.O."/>
            <person name="Andreote A.P.D."/>
            <person name="Branco L.H.Z."/>
            <person name="Delbaje E."/>
            <person name="Cruz R.B."/>
            <person name="Varani A.M."/>
            <person name="Fiore M.F."/>
        </authorList>
    </citation>
    <scope>NUCLEOTIDE SEQUENCE [LARGE SCALE GENOMIC DNA]</scope>
    <source>
        <strain evidence="2 3">CENA357</strain>
    </source>
</reference>
<comment type="caution">
    <text evidence="2">The sequence shown here is derived from an EMBL/GenBank/DDBJ whole genome shotgun (WGS) entry which is preliminary data.</text>
</comment>
<dbReference type="SUPFAM" id="SSF55729">
    <property type="entry name" value="Acyl-CoA N-acyltransferases (Nat)"/>
    <property type="match status" value="1"/>
</dbReference>
<keyword evidence="3" id="KW-1185">Reference proteome</keyword>
<dbReference type="RefSeq" id="WP_214440500.1">
    <property type="nucleotide sequence ID" value="NZ_JAECZB010000067.1"/>
</dbReference>
<dbReference type="InterPro" id="IPR010033">
    <property type="entry name" value="HAD_SF_ppase_IIIC"/>
</dbReference>
<dbReference type="Gene3D" id="3.40.630.30">
    <property type="match status" value="1"/>
</dbReference>
<evidence type="ECO:0000313" key="3">
    <source>
        <dbReference type="Proteomes" id="UP000599391"/>
    </source>
</evidence>
<evidence type="ECO:0000313" key="2">
    <source>
        <dbReference type="EMBL" id="MBH8554257.1"/>
    </source>
</evidence>
<proteinExistence type="predicted"/>
<organism evidence="2 3">
    <name type="scientific">Atlanticothrix silvestris CENA357</name>
    <dbReference type="NCBI Taxonomy" id="1725252"/>
    <lineage>
        <taxon>Bacteria</taxon>
        <taxon>Bacillati</taxon>
        <taxon>Cyanobacteriota</taxon>
        <taxon>Cyanophyceae</taxon>
        <taxon>Nostocales</taxon>
        <taxon>Nodulariaceae</taxon>
        <taxon>Atlanticothrix</taxon>
        <taxon>Atlanticothrix silvestris</taxon>
    </lineage>
</organism>
<dbReference type="Gene3D" id="3.40.50.1000">
    <property type="entry name" value="HAD superfamily/HAD-like"/>
    <property type="match status" value="1"/>
</dbReference>
<dbReference type="PROSITE" id="PS51186">
    <property type="entry name" value="GNAT"/>
    <property type="match status" value="1"/>
</dbReference>
<dbReference type="InterPro" id="IPR000182">
    <property type="entry name" value="GNAT_dom"/>
</dbReference>
<dbReference type="NCBIfam" id="TIGR01681">
    <property type="entry name" value="HAD-SF-IIIC"/>
    <property type="match status" value="1"/>
</dbReference>